<dbReference type="PANTHER" id="PTHR43132:SF2">
    <property type="entry name" value="ARSENICAL RESISTANCE OPERON REPRESSOR ARSR-RELATED"/>
    <property type="match status" value="1"/>
</dbReference>
<organism evidence="5 6">
    <name type="scientific">Rehaibacterium terrae</name>
    <dbReference type="NCBI Taxonomy" id="1341696"/>
    <lineage>
        <taxon>Bacteria</taxon>
        <taxon>Pseudomonadati</taxon>
        <taxon>Pseudomonadota</taxon>
        <taxon>Gammaproteobacteria</taxon>
        <taxon>Lysobacterales</taxon>
        <taxon>Lysobacteraceae</taxon>
        <taxon>Rehaibacterium</taxon>
    </lineage>
</organism>
<evidence type="ECO:0000313" key="6">
    <source>
        <dbReference type="Proteomes" id="UP000519004"/>
    </source>
</evidence>
<dbReference type="FunFam" id="1.10.10.10:FF:000403">
    <property type="entry name" value="ArsR family transcriptional regulator"/>
    <property type="match status" value="1"/>
</dbReference>
<accession>A0A7W8DF52</accession>
<gene>
    <name evidence="5" type="ORF">HNQ58_001990</name>
</gene>
<evidence type="ECO:0000256" key="3">
    <source>
        <dbReference type="ARBA" id="ARBA00023163"/>
    </source>
</evidence>
<dbReference type="InterPro" id="IPR011991">
    <property type="entry name" value="ArsR-like_HTH"/>
</dbReference>
<dbReference type="InterPro" id="IPR051011">
    <property type="entry name" value="Metal_resp_trans_reg"/>
</dbReference>
<evidence type="ECO:0000256" key="2">
    <source>
        <dbReference type="ARBA" id="ARBA00023125"/>
    </source>
</evidence>
<dbReference type="NCBIfam" id="NF033788">
    <property type="entry name" value="HTH_metalloreg"/>
    <property type="match status" value="1"/>
</dbReference>
<dbReference type="Pfam" id="PF01022">
    <property type="entry name" value="HTH_5"/>
    <property type="match status" value="1"/>
</dbReference>
<dbReference type="InterPro" id="IPR001845">
    <property type="entry name" value="HTH_ArsR_DNA-bd_dom"/>
</dbReference>
<dbReference type="RefSeq" id="WP_221301247.1">
    <property type="nucleotide sequence ID" value="NZ_JACHHX010000014.1"/>
</dbReference>
<name>A0A7W8DF52_9GAMM</name>
<dbReference type="AlphaFoldDB" id="A0A7W8DF52"/>
<dbReference type="InterPro" id="IPR036388">
    <property type="entry name" value="WH-like_DNA-bd_sf"/>
</dbReference>
<dbReference type="CDD" id="cd00090">
    <property type="entry name" value="HTH_ARSR"/>
    <property type="match status" value="1"/>
</dbReference>
<keyword evidence="3" id="KW-0804">Transcription</keyword>
<feature type="domain" description="HTH arsR-type" evidence="4">
    <location>
        <begin position="15"/>
        <end position="109"/>
    </location>
</feature>
<evidence type="ECO:0000256" key="1">
    <source>
        <dbReference type="ARBA" id="ARBA00023015"/>
    </source>
</evidence>
<protein>
    <submittedName>
        <fullName evidence="5">DNA-binding transcriptional ArsR family regulator</fullName>
    </submittedName>
</protein>
<evidence type="ECO:0000313" key="5">
    <source>
        <dbReference type="EMBL" id="MBB5016080.1"/>
    </source>
</evidence>
<dbReference type="PROSITE" id="PS50987">
    <property type="entry name" value="HTH_ARSR_2"/>
    <property type="match status" value="1"/>
</dbReference>
<evidence type="ECO:0000259" key="4">
    <source>
        <dbReference type="PROSITE" id="PS50987"/>
    </source>
</evidence>
<reference evidence="5 6" key="1">
    <citation type="submission" date="2020-08" db="EMBL/GenBank/DDBJ databases">
        <title>Genomic Encyclopedia of Type Strains, Phase IV (KMG-IV): sequencing the most valuable type-strain genomes for metagenomic binning, comparative biology and taxonomic classification.</title>
        <authorList>
            <person name="Goeker M."/>
        </authorList>
    </citation>
    <scope>NUCLEOTIDE SEQUENCE [LARGE SCALE GENOMIC DNA]</scope>
    <source>
        <strain evidence="5 6">DSM 25897</strain>
    </source>
</reference>
<dbReference type="PRINTS" id="PR00778">
    <property type="entry name" value="HTHARSR"/>
</dbReference>
<sequence>MRTHPTQATLPDAETMRAHAGDAARLLKALANERRLLVLCMLAEGELSVGEMNERLDLSQSALSQHLAVLREEGLVNTRREAQTIYYSLAEGPVHDIIQVLHRVYCGGGSTCP</sequence>
<keyword evidence="2 5" id="KW-0238">DNA-binding</keyword>
<dbReference type="GO" id="GO:0003677">
    <property type="term" value="F:DNA binding"/>
    <property type="evidence" value="ECO:0007669"/>
    <property type="project" value="UniProtKB-KW"/>
</dbReference>
<dbReference type="EMBL" id="JACHHX010000014">
    <property type="protein sequence ID" value="MBB5016080.1"/>
    <property type="molecule type" value="Genomic_DNA"/>
</dbReference>
<keyword evidence="6" id="KW-1185">Reference proteome</keyword>
<dbReference type="PANTHER" id="PTHR43132">
    <property type="entry name" value="ARSENICAL RESISTANCE OPERON REPRESSOR ARSR-RELATED"/>
    <property type="match status" value="1"/>
</dbReference>
<dbReference type="InterPro" id="IPR036390">
    <property type="entry name" value="WH_DNA-bd_sf"/>
</dbReference>
<comment type="caution">
    <text evidence="5">The sequence shown here is derived from an EMBL/GenBank/DDBJ whole genome shotgun (WGS) entry which is preliminary data.</text>
</comment>
<dbReference type="SUPFAM" id="SSF46785">
    <property type="entry name" value="Winged helix' DNA-binding domain"/>
    <property type="match status" value="1"/>
</dbReference>
<keyword evidence="1" id="KW-0805">Transcription regulation</keyword>
<dbReference type="Proteomes" id="UP000519004">
    <property type="component" value="Unassembled WGS sequence"/>
</dbReference>
<dbReference type="GO" id="GO:0003700">
    <property type="term" value="F:DNA-binding transcription factor activity"/>
    <property type="evidence" value="ECO:0007669"/>
    <property type="project" value="InterPro"/>
</dbReference>
<dbReference type="Gene3D" id="1.10.10.10">
    <property type="entry name" value="Winged helix-like DNA-binding domain superfamily/Winged helix DNA-binding domain"/>
    <property type="match status" value="1"/>
</dbReference>
<proteinExistence type="predicted"/>
<dbReference type="SMART" id="SM00418">
    <property type="entry name" value="HTH_ARSR"/>
    <property type="match status" value="1"/>
</dbReference>